<protein>
    <submittedName>
        <fullName evidence="3">DUF2285 domain-containing protein</fullName>
    </submittedName>
</protein>
<dbReference type="KEGG" id="mpar:F7D14_07120"/>
<reference evidence="3 4" key="1">
    <citation type="submission" date="2019-09" db="EMBL/GenBank/DDBJ databases">
        <title>Isolation and complete genome sequencing of Methylocystis species.</title>
        <authorList>
            <person name="Rumah B.L."/>
            <person name="Stead C.E."/>
            <person name="Stevens B.C."/>
            <person name="Minton N.P."/>
            <person name="Grosse-Honebrink A."/>
            <person name="Zhang Y."/>
        </authorList>
    </citation>
    <scope>NUCLEOTIDE SEQUENCE [LARGE SCALE GENOMIC DNA]</scope>
    <source>
        <strain evidence="3 4">BRCS2</strain>
    </source>
</reference>
<accession>A0A6B8M4H1</accession>
<organism evidence="3 4">
    <name type="scientific">Methylocystis parvus</name>
    <dbReference type="NCBI Taxonomy" id="134"/>
    <lineage>
        <taxon>Bacteria</taxon>
        <taxon>Pseudomonadati</taxon>
        <taxon>Pseudomonadota</taxon>
        <taxon>Alphaproteobacteria</taxon>
        <taxon>Hyphomicrobiales</taxon>
        <taxon>Methylocystaceae</taxon>
        <taxon>Methylocystis</taxon>
    </lineage>
</organism>
<proteinExistence type="predicted"/>
<evidence type="ECO:0000313" key="4">
    <source>
        <dbReference type="Proteomes" id="UP000422569"/>
    </source>
</evidence>
<feature type="domain" description="T6SS Transcription factor RovC-like DNA binding" evidence="2">
    <location>
        <begin position="14"/>
        <end position="86"/>
    </location>
</feature>
<evidence type="ECO:0000313" key="3">
    <source>
        <dbReference type="EMBL" id="QGM97266.1"/>
    </source>
</evidence>
<name>A0A6B8M4H1_9HYPH</name>
<dbReference type="InterPro" id="IPR018754">
    <property type="entry name" value="RovC-like_DNA-bd"/>
</dbReference>
<dbReference type="EMBL" id="CP044331">
    <property type="protein sequence ID" value="QGM97266.1"/>
    <property type="molecule type" value="Genomic_DNA"/>
</dbReference>
<keyword evidence="4" id="KW-1185">Reference proteome</keyword>
<feature type="region of interest" description="Disordered" evidence="1">
    <location>
        <begin position="1"/>
        <end position="21"/>
    </location>
</feature>
<dbReference type="Proteomes" id="UP000422569">
    <property type="component" value="Chromosome"/>
</dbReference>
<evidence type="ECO:0000256" key="1">
    <source>
        <dbReference type="SAM" id="MobiDB-lite"/>
    </source>
</evidence>
<evidence type="ECO:0000259" key="2">
    <source>
        <dbReference type="Pfam" id="PF10074"/>
    </source>
</evidence>
<dbReference type="Pfam" id="PF10074">
    <property type="entry name" value="RovC_DNA-bd"/>
    <property type="match status" value="1"/>
</dbReference>
<dbReference type="AlphaFoldDB" id="A0A6B8M4H1"/>
<gene>
    <name evidence="3" type="ORF">F7D14_07120</name>
</gene>
<sequence>MSRPDPMPVADLAPTEPSVTDYDRAHAPTYLRLLDAATEGASWEDACQIVLGIDPDREPERAASAHRSHLERARWLTEHGYRDLLKGS</sequence>